<sequence>TLDQQKELAAPSGKLRRAGAKESGHSLYWTAALQGCLERVNHAAVLINSFVYSFGGFSGNRRTIFANCVELMYTDKPLLRYGHTVVQFDGCAYMFGGRNTGWWRRPGVPVRPISLAWTIHSGSGQVPPSRDGHSAAWLTIGCSYFGGFTAAEGIRNQPSYRHAAQSVEYRGPVAPRLQLLHSPWRRGFFLWGGAATQPVTCSQCESPATIPDLLFRTPTLNRGVSEARWDNVQGDVYNSRVILLRRHLPFRSVTASSGAVLAAGSFQRTVTPAPGQACRPCEPRLTTPIARPRSGDDAAGGQFQDPQLLGSFPDSAAGPAPDPQLLGQVFKILAAGHASCTRLLGKLLHPQLVGRSLGWMNLLSEDARRERESESASVAMPTKTSVWRRRSCVLFDIARESGMSQRRGIGCRTRALPFMSTYFSGKRRICSIDVGIIVVLKMTRLRLQLASRVRFSNRKTRSSNRQYEQQQQKQQKQQEPEGEWSRSVGSGGSGGGGGVSGSSSLCLKLTFSRRLVGCRRRRRHSRRPGQRHVCFRCWPALCRFLRSAHRSQSGRRFCPRQLRSAAAPPMSSRSADKSAVASTVWSKPQARATTSAAAAAGSIDPFVRSAIRFSAAASAAFNTRRKHWRHLEAMQAGGRVAAQWNRFIIRPFQLPAPPLRRPCNHRG</sequence>
<feature type="region of interest" description="Disordered" evidence="1">
    <location>
        <begin position="458"/>
        <end position="501"/>
    </location>
</feature>
<protein>
    <submittedName>
        <fullName evidence="3">RING-type domain-containing protein</fullName>
    </submittedName>
</protein>
<dbReference type="AlphaFoldDB" id="A0A1I8FC70"/>
<accession>A0A1I8FC70</accession>
<dbReference type="GO" id="GO:0005737">
    <property type="term" value="C:cytoplasm"/>
    <property type="evidence" value="ECO:0007669"/>
    <property type="project" value="TreeGrafter"/>
</dbReference>
<feature type="region of interest" description="Disordered" evidence="1">
    <location>
        <begin position="272"/>
        <end position="317"/>
    </location>
</feature>
<dbReference type="PANTHER" id="PTHR46461">
    <property type="entry name" value="KELCH DOMAIN-CONTAINING PROTEIN 3"/>
    <property type="match status" value="1"/>
</dbReference>
<keyword evidence="2" id="KW-1185">Reference proteome</keyword>
<proteinExistence type="predicted"/>
<dbReference type="WBParaSite" id="maker-unitig_27490-snap-gene-0.1-mRNA-1">
    <property type="protein sequence ID" value="maker-unitig_27490-snap-gene-0.1-mRNA-1"/>
    <property type="gene ID" value="maker-unitig_27490-snap-gene-0.1"/>
</dbReference>
<dbReference type="GO" id="GO:0003682">
    <property type="term" value="F:chromatin binding"/>
    <property type="evidence" value="ECO:0007669"/>
    <property type="project" value="InterPro"/>
</dbReference>
<dbReference type="PANTHER" id="PTHR46461:SF1">
    <property type="entry name" value="KELCH DOMAIN-CONTAINING PROTEIN 3"/>
    <property type="match status" value="1"/>
</dbReference>
<dbReference type="Proteomes" id="UP000095280">
    <property type="component" value="Unplaced"/>
</dbReference>
<evidence type="ECO:0000256" key="1">
    <source>
        <dbReference type="SAM" id="MobiDB-lite"/>
    </source>
</evidence>
<dbReference type="InterPro" id="IPR052637">
    <property type="entry name" value="KLHDC3-like"/>
</dbReference>
<evidence type="ECO:0000313" key="2">
    <source>
        <dbReference type="Proteomes" id="UP000095280"/>
    </source>
</evidence>
<name>A0A1I8FC70_9PLAT</name>
<dbReference type="SUPFAM" id="SSF117281">
    <property type="entry name" value="Kelch motif"/>
    <property type="match status" value="1"/>
</dbReference>
<organism evidence="2 3">
    <name type="scientific">Macrostomum lignano</name>
    <dbReference type="NCBI Taxonomy" id="282301"/>
    <lineage>
        <taxon>Eukaryota</taxon>
        <taxon>Metazoa</taxon>
        <taxon>Spiralia</taxon>
        <taxon>Lophotrochozoa</taxon>
        <taxon>Platyhelminthes</taxon>
        <taxon>Rhabditophora</taxon>
        <taxon>Macrostomorpha</taxon>
        <taxon>Macrostomida</taxon>
        <taxon>Macrostomidae</taxon>
        <taxon>Macrostomum</taxon>
    </lineage>
</organism>
<feature type="compositionally biased region" description="Gly residues" evidence="1">
    <location>
        <begin position="489"/>
        <end position="500"/>
    </location>
</feature>
<reference evidence="3" key="1">
    <citation type="submission" date="2016-11" db="UniProtKB">
        <authorList>
            <consortium name="WormBaseParasite"/>
        </authorList>
    </citation>
    <scope>IDENTIFICATION</scope>
</reference>
<dbReference type="InterPro" id="IPR015915">
    <property type="entry name" value="Kelch-typ_b-propeller"/>
</dbReference>
<dbReference type="Gene3D" id="2.120.10.80">
    <property type="entry name" value="Kelch-type beta propeller"/>
    <property type="match status" value="1"/>
</dbReference>
<evidence type="ECO:0000313" key="3">
    <source>
        <dbReference type="WBParaSite" id="maker-unitig_27490-snap-gene-0.1-mRNA-1"/>
    </source>
</evidence>